<evidence type="ECO:0000256" key="3">
    <source>
        <dbReference type="SAM" id="Phobius"/>
    </source>
</evidence>
<dbReference type="OrthoDB" id="282973at2759"/>
<organism evidence="5">
    <name type="scientific">Rhodotorula toruloides</name>
    <name type="common">Yeast</name>
    <name type="synonym">Rhodosporidium toruloides</name>
    <dbReference type="NCBI Taxonomy" id="5286"/>
    <lineage>
        <taxon>Eukaryota</taxon>
        <taxon>Fungi</taxon>
        <taxon>Dikarya</taxon>
        <taxon>Basidiomycota</taxon>
        <taxon>Pucciniomycotina</taxon>
        <taxon>Microbotryomycetes</taxon>
        <taxon>Sporidiobolales</taxon>
        <taxon>Sporidiobolaceae</taxon>
        <taxon>Rhodotorula</taxon>
    </lineage>
</organism>
<dbReference type="EMBL" id="LK052940">
    <property type="protein sequence ID" value="CDR40940.1"/>
    <property type="molecule type" value="Genomic_DNA"/>
</dbReference>
<evidence type="ECO:0000256" key="1">
    <source>
        <dbReference type="ARBA" id="ARBA00022801"/>
    </source>
</evidence>
<gene>
    <name evidence="5" type="ORF">RHTO0S_05e09318g</name>
</gene>
<dbReference type="Pfam" id="PF00149">
    <property type="entry name" value="Metallophos"/>
    <property type="match status" value="1"/>
</dbReference>
<dbReference type="CDD" id="cd00842">
    <property type="entry name" value="MPP_ASMase"/>
    <property type="match status" value="1"/>
</dbReference>
<dbReference type="Gene3D" id="3.60.21.10">
    <property type="match status" value="1"/>
</dbReference>
<accession>A0A061AZZ3</accession>
<reference evidence="5" key="1">
    <citation type="journal article" date="2014" name="Genome Announc.">
        <title>Draft genome sequence of Rhodosporidium toruloides CECT1137, an oleaginous yeast of biotechnological interest.</title>
        <authorList>
            <person name="Morin N."/>
            <person name="Calcas X."/>
            <person name="Devillers H."/>
            <person name="Durrens P."/>
            <person name="Sherman D.J."/>
            <person name="Nicaud J.-M."/>
            <person name="Neuveglise C."/>
        </authorList>
    </citation>
    <scope>NUCLEOTIDE SEQUENCE</scope>
    <source>
        <strain evidence="5">CECT1137</strain>
    </source>
</reference>
<evidence type="ECO:0000259" key="4">
    <source>
        <dbReference type="Pfam" id="PF00149"/>
    </source>
</evidence>
<dbReference type="PANTHER" id="PTHR10340:SF34">
    <property type="entry name" value="SPHINGOMYELIN PHOSPHODIESTERASE"/>
    <property type="match status" value="1"/>
</dbReference>
<keyword evidence="3" id="KW-0812">Transmembrane</keyword>
<feature type="domain" description="Calcineurin-like phosphoesterase" evidence="4">
    <location>
        <begin position="268"/>
        <end position="551"/>
    </location>
</feature>
<protein>
    <submittedName>
        <fullName evidence="5">RHTO0S05e09318g1_1</fullName>
    </submittedName>
</protein>
<dbReference type="InterPro" id="IPR029052">
    <property type="entry name" value="Metallo-depent_PP-like"/>
</dbReference>
<feature type="transmembrane region" description="Helical" evidence="3">
    <location>
        <begin position="83"/>
        <end position="102"/>
    </location>
</feature>
<proteinExistence type="predicted"/>
<sequence length="786" mass="86838">MPPPRSRPRLSLVSQLFQNPQSRQYASLHSPDIELAEAKRSEDTLASRRQTVAPSRPLFPFLPASLIPRQKEHKHHHFSRCDVFVTTLVLAALALVVVAFALSESNPAVMFIETAASCTACATALAPLKVLAHAGDDAFTGVIVEFCIGSAASRPFLARYSQQLANNPFLRSPSQMADPDVCRGAIGSQAPILAHSLRSLSVHSPGATRLCTNVFGLCPITAVVPHKVDLPPEPQAVPSKEFARRSKLGETGLRRKWEDEAHDGDTFQVVQISDVHIDKEYLVGASDDCTKPICCRDYGPSSTGLDVKTPAEPFGNRKCDAPQALMDNLLAAVEQIAPNRSFTVFSGDVIDAAIWDATEERVLDGLHDFSVSLASWSLPANSTSRTTSAGKPIYPVLGNHDIGPVNAFALDPTINAASATNAQQIYNLSASDWRRWIGDEAANQVLTNYGCYSLVHPGTKLRIISLNTNYWSEQNYWLYVSDWPEWDPNGIISWLAKELDAAEKAGQRAWLIGHSPPGRRDVFREQSNYVYQIIQRYRHTIAAQLYGHAHWDEWELGYEDPKKPTSESAIAVALLAGSVTPRSGDPVFRVYRISATYEVLDFTVYHADMFAPGYQQGPSWKPFYSARDYNQFLDAPFPPNAPLNATFWSLVTDALEKNDSAWDAFEKYDAHGAWGRGCNGNAACRKEQLCVLRAMRSEDSCEVIKPGFALNKRDLNSFQDEHACEGPGLGMVLRQIGAEARAAGGEDSLTGLRRDQSSKTLLSALHRQAEAAVRRYRASKKRWWRV</sequence>
<dbReference type="SUPFAM" id="SSF56300">
    <property type="entry name" value="Metallo-dependent phosphatases"/>
    <property type="match status" value="1"/>
</dbReference>
<dbReference type="InterPro" id="IPR004843">
    <property type="entry name" value="Calcineurin-like_PHP"/>
</dbReference>
<evidence type="ECO:0000313" key="5">
    <source>
        <dbReference type="EMBL" id="CDR40940.1"/>
    </source>
</evidence>
<keyword evidence="3" id="KW-1133">Transmembrane helix</keyword>
<dbReference type="InterPro" id="IPR041805">
    <property type="entry name" value="ASMase/PPN1_MPP"/>
</dbReference>
<keyword evidence="2" id="KW-0325">Glycoprotein</keyword>
<dbReference type="AlphaFoldDB" id="A0A061AZZ3"/>
<name>A0A061AZZ3_RHOTO</name>
<evidence type="ECO:0000256" key="2">
    <source>
        <dbReference type="ARBA" id="ARBA00023180"/>
    </source>
</evidence>
<dbReference type="PANTHER" id="PTHR10340">
    <property type="entry name" value="SPHINGOMYELIN PHOSPHODIESTERASE"/>
    <property type="match status" value="1"/>
</dbReference>
<keyword evidence="3" id="KW-0472">Membrane</keyword>
<dbReference type="GO" id="GO:0008081">
    <property type="term" value="F:phosphoric diester hydrolase activity"/>
    <property type="evidence" value="ECO:0007669"/>
    <property type="project" value="TreeGrafter"/>
</dbReference>
<dbReference type="GO" id="GO:0005615">
    <property type="term" value="C:extracellular space"/>
    <property type="evidence" value="ECO:0007669"/>
    <property type="project" value="TreeGrafter"/>
</dbReference>
<keyword evidence="1" id="KW-0378">Hydrolase</keyword>